<dbReference type="FunFam" id="1.20.1250.20:FF:000078">
    <property type="entry name" value="MFS maltose transporter, putative"/>
    <property type="match status" value="1"/>
</dbReference>
<evidence type="ECO:0000256" key="7">
    <source>
        <dbReference type="RuleBase" id="RU003346"/>
    </source>
</evidence>
<evidence type="ECO:0000256" key="1">
    <source>
        <dbReference type="ARBA" id="ARBA00004141"/>
    </source>
</evidence>
<keyword evidence="5 8" id="KW-1133">Transmembrane helix</keyword>
<dbReference type="InterPro" id="IPR050360">
    <property type="entry name" value="MFS_Sugar_Transporters"/>
</dbReference>
<evidence type="ECO:0000313" key="11">
    <source>
        <dbReference type="Proteomes" id="UP001271007"/>
    </source>
</evidence>
<comment type="subcellular location">
    <subcellularLocation>
        <location evidence="1">Membrane</location>
        <topology evidence="1">Multi-pass membrane protein</topology>
    </subcellularLocation>
</comment>
<dbReference type="GO" id="GO:0016020">
    <property type="term" value="C:membrane"/>
    <property type="evidence" value="ECO:0007669"/>
    <property type="project" value="UniProtKB-SubCell"/>
</dbReference>
<name>A0AAJ0DKJ1_9PEZI</name>
<feature type="transmembrane region" description="Helical" evidence="8">
    <location>
        <begin position="195"/>
        <end position="216"/>
    </location>
</feature>
<dbReference type="Pfam" id="PF00083">
    <property type="entry name" value="Sugar_tr"/>
    <property type="match status" value="1"/>
</dbReference>
<comment type="similarity">
    <text evidence="2 7">Belongs to the major facilitator superfamily. Sugar transporter (TC 2.A.1.1) family.</text>
</comment>
<feature type="transmembrane region" description="Helical" evidence="8">
    <location>
        <begin position="102"/>
        <end position="125"/>
    </location>
</feature>
<dbReference type="PANTHER" id="PTHR48022">
    <property type="entry name" value="PLASTIDIC GLUCOSE TRANSPORTER 4"/>
    <property type="match status" value="1"/>
</dbReference>
<protein>
    <recommendedName>
        <fullName evidence="9">Major facilitator superfamily (MFS) profile domain-containing protein</fullName>
    </recommendedName>
</protein>
<dbReference type="InterPro" id="IPR036259">
    <property type="entry name" value="MFS_trans_sf"/>
</dbReference>
<feature type="transmembrane region" description="Helical" evidence="8">
    <location>
        <begin position="21"/>
        <end position="38"/>
    </location>
</feature>
<gene>
    <name evidence="10" type="ORF">LTR09_006951</name>
</gene>
<keyword evidence="3 7" id="KW-0813">Transport</keyword>
<evidence type="ECO:0000259" key="9">
    <source>
        <dbReference type="PROSITE" id="PS50850"/>
    </source>
</evidence>
<dbReference type="InterPro" id="IPR005828">
    <property type="entry name" value="MFS_sugar_transport-like"/>
</dbReference>
<keyword evidence="11" id="KW-1185">Reference proteome</keyword>
<dbReference type="GO" id="GO:0005351">
    <property type="term" value="F:carbohydrate:proton symporter activity"/>
    <property type="evidence" value="ECO:0007669"/>
    <property type="project" value="TreeGrafter"/>
</dbReference>
<keyword evidence="4 8" id="KW-0812">Transmembrane</keyword>
<dbReference type="Gene3D" id="1.20.1250.20">
    <property type="entry name" value="MFS general substrate transporter like domains"/>
    <property type="match status" value="1"/>
</dbReference>
<evidence type="ECO:0000256" key="2">
    <source>
        <dbReference type="ARBA" id="ARBA00010992"/>
    </source>
</evidence>
<sequence>MPLIEKDTFNPKFFTKYFTKHLALACGVVAISTFNYAFDQQAFNSTQAMTPFDKQFGEWNEKQEAYVLPTYYLSLLNSLVYIGFAAGAWIGSIISSHYGRRMTIFTMSLWALVTATILVTSGVSLNKWQLLVGRVLNYIYIGMELSTVPVYMSEVVPAPIRGLMVGSYQLSLGIGGLIINGICRRTSTIPNNNSWMIPYGLFYIIPTFVASAVWFIPESPRWLLMHDRNEEALRNLTLLRGKGNEMAAEAELELIRVSLQEETDQGSWADLFKGHNRRRTGVVIGVAFFFQATGQVFSGHYGAVFVKSLGTVNPWDITVSQSGINTFTSFIGIMLLDRVGRRPMWMIGSAFCGIALMIMGGLGVPQPTSYSVSQGIVAMMLCFQFMYVATIGPLYYTIQAETPASRLRDKTVRLGATVNIVTIFVVSFTLPYLLDEPGANLQSKVGFIYGSICFLALIWGFFFLPELKGRSLEEVEEMFVARVPPRKFRHYQISENGIGSAISKLERLQDDPAITKLHVRPGDVKNAREEEV</sequence>
<dbReference type="EMBL" id="JAWDJX010000023">
    <property type="protein sequence ID" value="KAK3051997.1"/>
    <property type="molecule type" value="Genomic_DNA"/>
</dbReference>
<feature type="transmembrane region" description="Helical" evidence="8">
    <location>
        <begin position="71"/>
        <end position="90"/>
    </location>
</feature>
<feature type="transmembrane region" description="Helical" evidence="8">
    <location>
        <begin position="416"/>
        <end position="434"/>
    </location>
</feature>
<dbReference type="SUPFAM" id="SSF103473">
    <property type="entry name" value="MFS general substrate transporter"/>
    <property type="match status" value="1"/>
</dbReference>
<dbReference type="PROSITE" id="PS50850">
    <property type="entry name" value="MFS"/>
    <property type="match status" value="1"/>
</dbReference>
<dbReference type="NCBIfam" id="TIGR00879">
    <property type="entry name" value="SP"/>
    <property type="match status" value="1"/>
</dbReference>
<proteinExistence type="inferred from homology"/>
<evidence type="ECO:0000256" key="8">
    <source>
        <dbReference type="SAM" id="Phobius"/>
    </source>
</evidence>
<evidence type="ECO:0000313" key="10">
    <source>
        <dbReference type="EMBL" id="KAK3051997.1"/>
    </source>
</evidence>
<feature type="transmembrane region" description="Helical" evidence="8">
    <location>
        <begin position="131"/>
        <end position="151"/>
    </location>
</feature>
<evidence type="ECO:0000256" key="3">
    <source>
        <dbReference type="ARBA" id="ARBA00022448"/>
    </source>
</evidence>
<dbReference type="AlphaFoldDB" id="A0AAJ0DKJ1"/>
<feature type="transmembrane region" description="Helical" evidence="8">
    <location>
        <begin position="376"/>
        <end position="396"/>
    </location>
</feature>
<comment type="caution">
    <text evidence="10">The sequence shown here is derived from an EMBL/GenBank/DDBJ whole genome shotgun (WGS) entry which is preliminary data.</text>
</comment>
<dbReference type="PANTHER" id="PTHR48022:SF10">
    <property type="entry name" value="MAJOR FACILITATOR SUPERFAMILY (MFS) PROFILE DOMAIN-CONTAINING PROTEIN"/>
    <property type="match status" value="1"/>
</dbReference>
<dbReference type="InterPro" id="IPR005829">
    <property type="entry name" value="Sugar_transporter_CS"/>
</dbReference>
<accession>A0AAJ0DKJ1</accession>
<feature type="domain" description="Major facilitator superfamily (MFS) profile" evidence="9">
    <location>
        <begin position="25"/>
        <end position="468"/>
    </location>
</feature>
<evidence type="ECO:0000256" key="5">
    <source>
        <dbReference type="ARBA" id="ARBA00022989"/>
    </source>
</evidence>
<feature type="transmembrane region" description="Helical" evidence="8">
    <location>
        <begin position="446"/>
        <end position="464"/>
    </location>
</feature>
<evidence type="ECO:0000256" key="6">
    <source>
        <dbReference type="ARBA" id="ARBA00023136"/>
    </source>
</evidence>
<organism evidence="10 11">
    <name type="scientific">Extremus antarcticus</name>
    <dbReference type="NCBI Taxonomy" id="702011"/>
    <lineage>
        <taxon>Eukaryota</taxon>
        <taxon>Fungi</taxon>
        <taxon>Dikarya</taxon>
        <taxon>Ascomycota</taxon>
        <taxon>Pezizomycotina</taxon>
        <taxon>Dothideomycetes</taxon>
        <taxon>Dothideomycetidae</taxon>
        <taxon>Mycosphaerellales</taxon>
        <taxon>Extremaceae</taxon>
        <taxon>Extremus</taxon>
    </lineage>
</organism>
<feature type="transmembrane region" description="Helical" evidence="8">
    <location>
        <begin position="343"/>
        <end position="364"/>
    </location>
</feature>
<dbReference type="PROSITE" id="PS00216">
    <property type="entry name" value="SUGAR_TRANSPORT_1"/>
    <property type="match status" value="1"/>
</dbReference>
<feature type="transmembrane region" description="Helical" evidence="8">
    <location>
        <begin position="280"/>
        <end position="297"/>
    </location>
</feature>
<dbReference type="InterPro" id="IPR003663">
    <property type="entry name" value="Sugar/inositol_transpt"/>
</dbReference>
<evidence type="ECO:0000256" key="4">
    <source>
        <dbReference type="ARBA" id="ARBA00022692"/>
    </source>
</evidence>
<feature type="transmembrane region" description="Helical" evidence="8">
    <location>
        <begin position="163"/>
        <end position="183"/>
    </location>
</feature>
<dbReference type="Proteomes" id="UP001271007">
    <property type="component" value="Unassembled WGS sequence"/>
</dbReference>
<reference evidence="10" key="1">
    <citation type="submission" date="2023-04" db="EMBL/GenBank/DDBJ databases">
        <title>Black Yeasts Isolated from many extreme environments.</title>
        <authorList>
            <person name="Coleine C."/>
            <person name="Stajich J.E."/>
            <person name="Selbmann L."/>
        </authorList>
    </citation>
    <scope>NUCLEOTIDE SEQUENCE</scope>
    <source>
        <strain evidence="10">CCFEE 5312</strain>
    </source>
</reference>
<keyword evidence="6 8" id="KW-0472">Membrane</keyword>
<dbReference type="InterPro" id="IPR020846">
    <property type="entry name" value="MFS_dom"/>
</dbReference>